<dbReference type="KEGG" id="dgg:DGI_0501"/>
<feature type="transmembrane region" description="Helical" evidence="1">
    <location>
        <begin position="16"/>
        <end position="35"/>
    </location>
</feature>
<evidence type="ECO:0000256" key="1">
    <source>
        <dbReference type="SAM" id="Phobius"/>
    </source>
</evidence>
<feature type="transmembrane region" description="Helical" evidence="1">
    <location>
        <begin position="165"/>
        <end position="183"/>
    </location>
</feature>
<dbReference type="Proteomes" id="UP000016587">
    <property type="component" value="Chromosome"/>
</dbReference>
<keyword evidence="1" id="KW-0812">Transmembrane</keyword>
<evidence type="ECO:0000313" key="3">
    <source>
        <dbReference type="Proteomes" id="UP000016587"/>
    </source>
</evidence>
<feature type="transmembrane region" description="Helical" evidence="1">
    <location>
        <begin position="132"/>
        <end position="153"/>
    </location>
</feature>
<dbReference type="PATRIC" id="fig|1121448.10.peg.496"/>
<keyword evidence="1" id="KW-0472">Membrane</keyword>
<name>T2G735_MEGG1</name>
<gene>
    <name evidence="2" type="ORF">DGI_0501</name>
</gene>
<proteinExistence type="predicted"/>
<sequence length="337" mass="35924">MNACCGRSLAELPPRVQCLGVFLGSGMLFSLAALLVHREDPTFAASWLQFLLGALLVHALTFLFFVDAVERQAALFVQYVLRPNPLQSHLRRSAMTAAEVEAVLLADPLEPEPALPAPPPDAAVWRTISGKAVLAVFGILSLGLTLTAAVVAFPAARDLAHDAVTMPGALAVLALLGGGALAAQRLRTGQTMDANRTAALREALAAVFGTLDWQAPATATHVTGRTVMVRKERQEVEGRAVRGVVVSREEVIQGRSERLARVELLLDPASRSHRTLLALLRLACGVRGLPQDAVVLDPLGIGCTAAGDCHHRGRELSHQAILGMTMRLAQHLLREDG</sequence>
<accession>T2G735</accession>
<evidence type="ECO:0000313" key="2">
    <source>
        <dbReference type="EMBL" id="AGW12410.1"/>
    </source>
</evidence>
<organism evidence="2 3">
    <name type="scientific">Megalodesulfovibrio gigas (strain ATCC 19364 / DSM 1382 / NCIMB 9332 / VKM B-1759)</name>
    <name type="common">Desulfovibrio gigas</name>
    <dbReference type="NCBI Taxonomy" id="1121448"/>
    <lineage>
        <taxon>Bacteria</taxon>
        <taxon>Pseudomonadati</taxon>
        <taxon>Thermodesulfobacteriota</taxon>
        <taxon>Desulfovibrionia</taxon>
        <taxon>Desulfovibrionales</taxon>
        <taxon>Desulfovibrionaceae</taxon>
        <taxon>Megalodesulfovibrio</taxon>
    </lineage>
</organism>
<reference evidence="3" key="2">
    <citation type="submission" date="2013-07" db="EMBL/GenBank/DDBJ databases">
        <authorList>
            <person name="Morais-Silva F.O."/>
            <person name="Rezende A.M."/>
            <person name="Pimentel C."/>
            <person name="Resende D.M."/>
            <person name="Santos C.I."/>
            <person name="Clemente C."/>
            <person name="de Oliveira L.M."/>
            <person name="da Silva S.M."/>
            <person name="Costa D.A."/>
            <person name="Varela-Raposo A."/>
            <person name="Horacio E.C.A."/>
            <person name="Matos M."/>
            <person name="Flores O."/>
            <person name="Ruiz J.C."/>
            <person name="Rodrigues-Pousada C."/>
        </authorList>
    </citation>
    <scope>NUCLEOTIDE SEQUENCE [LARGE SCALE GENOMIC DNA]</scope>
    <source>
        <strain evidence="3">ATCC 19364 / DSM 1382 / NCIMB 9332 / VKM B-1759</strain>
    </source>
</reference>
<feature type="transmembrane region" description="Helical" evidence="1">
    <location>
        <begin position="47"/>
        <end position="66"/>
    </location>
</feature>
<dbReference type="HOGENOM" id="CLU_823162_0_0_7"/>
<keyword evidence="3" id="KW-1185">Reference proteome</keyword>
<dbReference type="RefSeq" id="WP_021759052.1">
    <property type="nucleotide sequence ID" value="NC_022444.1"/>
</dbReference>
<dbReference type="AlphaFoldDB" id="T2G735"/>
<keyword evidence="1" id="KW-1133">Transmembrane helix</keyword>
<protein>
    <submittedName>
        <fullName evidence="2">Uncharacterized protein</fullName>
    </submittedName>
</protein>
<reference evidence="2 3" key="1">
    <citation type="journal article" date="2013" name="J. Bacteriol.">
        <title>Roles of HynAB and Ech, the only two hydrogenases found in the model sulfate reducer Desulfovibrio gigas.</title>
        <authorList>
            <person name="Morais-Silva F.O."/>
            <person name="Santos C.I."/>
            <person name="Rodrigues R."/>
            <person name="Pereira I.A."/>
            <person name="Rodrigues-Pousada C."/>
        </authorList>
    </citation>
    <scope>NUCLEOTIDE SEQUENCE [LARGE SCALE GENOMIC DNA]</scope>
    <source>
        <strain evidence="3">ATCC 19364 / DSM 1382 / NCIMB 9332 / VKM B-1759</strain>
    </source>
</reference>
<dbReference type="EMBL" id="CP006585">
    <property type="protein sequence ID" value="AGW12410.1"/>
    <property type="molecule type" value="Genomic_DNA"/>
</dbReference>